<name>A0A6S7I9I6_PARCT</name>
<dbReference type="GO" id="GO:0005739">
    <property type="term" value="C:mitochondrion"/>
    <property type="evidence" value="ECO:0007669"/>
    <property type="project" value="GOC"/>
</dbReference>
<dbReference type="Pfam" id="PF01712">
    <property type="entry name" value="dNK"/>
    <property type="match status" value="1"/>
</dbReference>
<dbReference type="Gene3D" id="3.40.50.300">
    <property type="entry name" value="P-loop containing nucleotide triphosphate hydrolases"/>
    <property type="match status" value="1"/>
</dbReference>
<dbReference type="Proteomes" id="UP001152795">
    <property type="component" value="Unassembled WGS sequence"/>
</dbReference>
<keyword evidence="2" id="KW-1185">Reference proteome</keyword>
<protein>
    <submittedName>
        <fullName evidence="1">Deoxyguanosine kinase</fullName>
    </submittedName>
</protein>
<dbReference type="SUPFAM" id="SSF52540">
    <property type="entry name" value="P-loop containing nucleoside triphosphate hydrolases"/>
    <property type="match status" value="1"/>
</dbReference>
<dbReference type="PANTHER" id="PTHR10513:SF15">
    <property type="entry name" value="NADH DEHYDROGENASE [UBIQUINONE] 1 ALPHA SUBCOMPLEX SUBUNIT 10, MITOCHONDRIAL"/>
    <property type="match status" value="1"/>
</dbReference>
<dbReference type="InterPro" id="IPR031314">
    <property type="entry name" value="DNK_dom"/>
</dbReference>
<dbReference type="InterPro" id="IPR050566">
    <property type="entry name" value="Deoxyribonucleoside_kinase"/>
</dbReference>
<keyword evidence="1" id="KW-0418">Kinase</keyword>
<evidence type="ECO:0000313" key="2">
    <source>
        <dbReference type="Proteomes" id="UP001152795"/>
    </source>
</evidence>
<dbReference type="GO" id="GO:0016301">
    <property type="term" value="F:kinase activity"/>
    <property type="evidence" value="ECO:0007669"/>
    <property type="project" value="UniProtKB-KW"/>
</dbReference>
<dbReference type="CDD" id="cd01673">
    <property type="entry name" value="dNK"/>
    <property type="match status" value="1"/>
</dbReference>
<reference evidence="1" key="1">
    <citation type="submission" date="2020-04" db="EMBL/GenBank/DDBJ databases">
        <authorList>
            <person name="Alioto T."/>
            <person name="Alioto T."/>
            <person name="Gomez Garrido J."/>
        </authorList>
    </citation>
    <scope>NUCLEOTIDE SEQUENCE</scope>
    <source>
        <strain evidence="1">A484AB</strain>
    </source>
</reference>
<proteinExistence type="predicted"/>
<dbReference type="InterPro" id="IPR027417">
    <property type="entry name" value="P-loop_NTPase"/>
</dbReference>
<sequence length="308" mass="36021">GTNFERRQYRFSCKVNMIGLKCARTATISKVMPPVETSRHKSPAKQGHVIIVEGNIGVGKTTLTCQLGRKLNYRIFLEPTSRNPYLTKFYNEPKKYALKMQLWLFRQRCMMYMRAVKHAMKSGQGVLLDRSLFSDHVFATVSHGDGNISNEGYKRYCRLRSQMLKLVPFPDVVVYLNAVPQECHNRITKRGRGCESGIPIQYLLNLQKNYGNLLDEMRRNGSEIMTYDWSEFGFSSEVDKDIKNFENVRSRLEEERYEEIQRKILDIFNTDANMSDETFSEDEIDDDELLEQEKRSHSEEHNEQLRKS</sequence>
<dbReference type="PANTHER" id="PTHR10513">
    <property type="entry name" value="DEOXYNUCLEOSIDE KINASE"/>
    <property type="match status" value="1"/>
</dbReference>
<dbReference type="GO" id="GO:0006120">
    <property type="term" value="P:mitochondrial electron transport, NADH to ubiquinone"/>
    <property type="evidence" value="ECO:0007669"/>
    <property type="project" value="TreeGrafter"/>
</dbReference>
<evidence type="ECO:0000313" key="1">
    <source>
        <dbReference type="EMBL" id="CAB4013543.1"/>
    </source>
</evidence>
<dbReference type="EMBL" id="CACRXK020007919">
    <property type="protein sequence ID" value="CAB4013543.1"/>
    <property type="molecule type" value="Genomic_DNA"/>
</dbReference>
<gene>
    <name evidence="1" type="ORF">PACLA_8A024035</name>
</gene>
<organism evidence="1 2">
    <name type="scientific">Paramuricea clavata</name>
    <name type="common">Red gorgonian</name>
    <name type="synonym">Violescent sea-whip</name>
    <dbReference type="NCBI Taxonomy" id="317549"/>
    <lineage>
        <taxon>Eukaryota</taxon>
        <taxon>Metazoa</taxon>
        <taxon>Cnidaria</taxon>
        <taxon>Anthozoa</taxon>
        <taxon>Octocorallia</taxon>
        <taxon>Malacalcyonacea</taxon>
        <taxon>Plexauridae</taxon>
        <taxon>Paramuricea</taxon>
    </lineage>
</organism>
<feature type="non-terminal residue" evidence="1">
    <location>
        <position position="1"/>
    </location>
</feature>
<comment type="caution">
    <text evidence="1">The sequence shown here is derived from an EMBL/GenBank/DDBJ whole genome shotgun (WGS) entry which is preliminary data.</text>
</comment>
<dbReference type="OrthoDB" id="17400at2759"/>
<dbReference type="AlphaFoldDB" id="A0A6S7I9I6"/>
<keyword evidence="1" id="KW-0808">Transferase</keyword>
<accession>A0A6S7I9I6</accession>